<feature type="domain" description="Amidohydrolase-related" evidence="2">
    <location>
        <begin position="170"/>
        <end position="369"/>
    </location>
</feature>
<dbReference type="OrthoDB" id="194468at2759"/>
<dbReference type="InterPro" id="IPR051781">
    <property type="entry name" value="Metallo-dep_Hydrolase"/>
</dbReference>
<organism evidence="3 4">
    <name type="scientific">Dendryphion nanum</name>
    <dbReference type="NCBI Taxonomy" id="256645"/>
    <lineage>
        <taxon>Eukaryota</taxon>
        <taxon>Fungi</taxon>
        <taxon>Dikarya</taxon>
        <taxon>Ascomycota</taxon>
        <taxon>Pezizomycotina</taxon>
        <taxon>Dothideomycetes</taxon>
        <taxon>Pleosporomycetidae</taxon>
        <taxon>Pleosporales</taxon>
        <taxon>Torulaceae</taxon>
        <taxon>Dendryphion</taxon>
    </lineage>
</organism>
<keyword evidence="1" id="KW-0732">Signal</keyword>
<dbReference type="Proteomes" id="UP000700596">
    <property type="component" value="Unassembled WGS sequence"/>
</dbReference>
<dbReference type="SUPFAM" id="SSF51556">
    <property type="entry name" value="Metallo-dependent hydrolases"/>
    <property type="match status" value="1"/>
</dbReference>
<dbReference type="Gene3D" id="1.20.58.520">
    <property type="entry name" value="Amidohydrolase"/>
    <property type="match status" value="1"/>
</dbReference>
<dbReference type="PANTHER" id="PTHR43135:SF3">
    <property type="entry name" value="ALPHA-D-RIBOSE 1-METHYLPHOSPHONATE 5-TRIPHOSPHATE DIPHOSPHATASE"/>
    <property type="match status" value="1"/>
</dbReference>
<evidence type="ECO:0000256" key="1">
    <source>
        <dbReference type="SAM" id="SignalP"/>
    </source>
</evidence>
<evidence type="ECO:0000313" key="4">
    <source>
        <dbReference type="Proteomes" id="UP000700596"/>
    </source>
</evidence>
<dbReference type="PANTHER" id="PTHR43135">
    <property type="entry name" value="ALPHA-D-RIBOSE 1-METHYLPHOSPHONATE 5-TRIPHOSPHATE DIPHOSPHATASE"/>
    <property type="match status" value="1"/>
</dbReference>
<evidence type="ECO:0000313" key="3">
    <source>
        <dbReference type="EMBL" id="KAH7128214.1"/>
    </source>
</evidence>
<gene>
    <name evidence="3" type="ORF">B0J11DRAFT_549099</name>
</gene>
<dbReference type="SUPFAM" id="SSF51338">
    <property type="entry name" value="Composite domain of metallo-dependent hydrolases"/>
    <property type="match status" value="1"/>
</dbReference>
<dbReference type="InterPro" id="IPR006680">
    <property type="entry name" value="Amidohydro-rel"/>
</dbReference>
<dbReference type="Gene3D" id="2.30.40.10">
    <property type="entry name" value="Urease, subunit C, domain 1"/>
    <property type="match status" value="1"/>
</dbReference>
<dbReference type="InterPro" id="IPR011059">
    <property type="entry name" value="Metal-dep_hydrolase_composite"/>
</dbReference>
<evidence type="ECO:0000259" key="2">
    <source>
        <dbReference type="Pfam" id="PF01979"/>
    </source>
</evidence>
<accession>A0A9P9DXK0</accession>
<dbReference type="Pfam" id="PF01979">
    <property type="entry name" value="Amidohydro_1"/>
    <property type="match status" value="1"/>
</dbReference>
<dbReference type="Gene3D" id="3.30.110.90">
    <property type="entry name" value="Amidohydrolase"/>
    <property type="match status" value="1"/>
</dbReference>
<feature type="chain" id="PRO_5040374826" description="Amidohydrolase-related domain-containing protein" evidence="1">
    <location>
        <begin position="17"/>
        <end position="375"/>
    </location>
</feature>
<sequence length="375" mass="40510">MLVVFIYLLFTVPTLIKPIPHKIAIDNVRIFDGYTIQPPRTIILADGRISKDKNCQNASHIDGGGRVLLPGLMDAHCHPTTIKHLESLAKYGVTTGLTMSCFTAEMCSSLAKIPGLPDLRFASAPASAPGSAHGNITARIDPKLLINDLSEIPAWMNRQVGFSDYVKVIAETPGFDQTTLNALVSEAKKRGKKTVMHASALEAYVQGIRSGTHHIHHAPLDSPLSLASPWLKNMKRNNQIATPTLTMMRSIALSNRGNDNYTAALLTTRSLHNSHIPILAGTDANEVPGVPAAIAFGSSLHDELDNLVEAGFSNLEALRAATTLPALHFGLKDRGVIKPGMRADLVLIEGNPLENIKALRNIQRVWIGGIEFTGL</sequence>
<proteinExistence type="predicted"/>
<dbReference type="GO" id="GO:0016810">
    <property type="term" value="F:hydrolase activity, acting on carbon-nitrogen (but not peptide) bonds"/>
    <property type="evidence" value="ECO:0007669"/>
    <property type="project" value="InterPro"/>
</dbReference>
<name>A0A9P9DXK0_9PLEO</name>
<feature type="signal peptide" evidence="1">
    <location>
        <begin position="1"/>
        <end position="16"/>
    </location>
</feature>
<reference evidence="3" key="1">
    <citation type="journal article" date="2021" name="Nat. Commun.">
        <title>Genetic determinants of endophytism in the Arabidopsis root mycobiome.</title>
        <authorList>
            <person name="Mesny F."/>
            <person name="Miyauchi S."/>
            <person name="Thiergart T."/>
            <person name="Pickel B."/>
            <person name="Atanasova L."/>
            <person name="Karlsson M."/>
            <person name="Huettel B."/>
            <person name="Barry K.W."/>
            <person name="Haridas S."/>
            <person name="Chen C."/>
            <person name="Bauer D."/>
            <person name="Andreopoulos W."/>
            <person name="Pangilinan J."/>
            <person name="LaButti K."/>
            <person name="Riley R."/>
            <person name="Lipzen A."/>
            <person name="Clum A."/>
            <person name="Drula E."/>
            <person name="Henrissat B."/>
            <person name="Kohler A."/>
            <person name="Grigoriev I.V."/>
            <person name="Martin F.M."/>
            <person name="Hacquard S."/>
        </authorList>
    </citation>
    <scope>NUCLEOTIDE SEQUENCE</scope>
    <source>
        <strain evidence="3">MPI-CAGE-CH-0243</strain>
    </source>
</reference>
<keyword evidence="4" id="KW-1185">Reference proteome</keyword>
<comment type="caution">
    <text evidence="3">The sequence shown here is derived from an EMBL/GenBank/DDBJ whole genome shotgun (WGS) entry which is preliminary data.</text>
</comment>
<dbReference type="AlphaFoldDB" id="A0A9P9DXK0"/>
<dbReference type="EMBL" id="JAGMWT010000005">
    <property type="protein sequence ID" value="KAH7128214.1"/>
    <property type="molecule type" value="Genomic_DNA"/>
</dbReference>
<protein>
    <recommendedName>
        <fullName evidence="2">Amidohydrolase-related domain-containing protein</fullName>
    </recommendedName>
</protein>
<dbReference type="InterPro" id="IPR032466">
    <property type="entry name" value="Metal_Hydrolase"/>
</dbReference>
<dbReference type="Gene3D" id="3.40.50.10910">
    <property type="entry name" value="Amidohydrolase"/>
    <property type="match status" value="1"/>
</dbReference>